<proteinExistence type="predicted"/>
<dbReference type="AlphaFoldDB" id="A0A166DDW8"/>
<feature type="region of interest" description="Disordered" evidence="1">
    <location>
        <begin position="130"/>
        <end position="178"/>
    </location>
</feature>
<gene>
    <name evidence="2" type="ORF">FIBSPDRAFT_896479</name>
</gene>
<protein>
    <submittedName>
        <fullName evidence="2">Uncharacterized protein</fullName>
    </submittedName>
</protein>
<sequence length="420" mass="45816">MARPKVLPTLEKFAKSGASSSATAMGLRLGEGLGEGCDDLRRIAHAPSPTPGAPPIFVHLVGPWIPLRPPPFLPSHDVRTCAESWGAVPRGPGRRQAAKGPTQKGVVFVVDRVRVHGIPPSKAYHIARGSHERVKGDTQQAGWCTGAIPGDGRRGDEASMKDSGAAMDSGTSRTGGWALPRKFEVGRNPAIHMRQPWPVTAFSRRGPLVAELSPSPGASVTAQPREKEAQELLMICEARKTGKIIRQGCGGTYHGDHAGHRSELKWELTLSAYVMRTLLDYTTPTARRKSLWNGARHSLAHEKKEDNRVHTGTQQLKLSDSNMLSMAQEHRDIAGGIVNIGRDTSSEARRSVYPQIMIILSCACKQAGNWTRQTNHDPALPSKLYNAFEGRMQVSPDDEKVQYEVNRDCDSDEDSEKRGA</sequence>
<feature type="compositionally biased region" description="Basic and acidic residues" evidence="1">
    <location>
        <begin position="151"/>
        <end position="160"/>
    </location>
</feature>
<organism evidence="2">
    <name type="scientific">Athelia psychrophila</name>
    <dbReference type="NCBI Taxonomy" id="1759441"/>
    <lineage>
        <taxon>Eukaryota</taxon>
        <taxon>Fungi</taxon>
        <taxon>Dikarya</taxon>
        <taxon>Basidiomycota</taxon>
        <taxon>Agaricomycotina</taxon>
        <taxon>Agaricomycetes</taxon>
        <taxon>Agaricomycetidae</taxon>
        <taxon>Atheliales</taxon>
        <taxon>Atheliaceae</taxon>
        <taxon>Athelia</taxon>
    </lineage>
</organism>
<reference evidence="2" key="1">
    <citation type="journal article" date="2016" name="Mol. Biol. Evol.">
        <title>Comparative Genomics of Early-Diverging Mushroom-Forming Fungi Provides Insights into the Origins of Lignocellulose Decay Capabilities.</title>
        <authorList>
            <person name="Nagy L.G."/>
            <person name="Riley R."/>
            <person name="Tritt A."/>
            <person name="Adam C."/>
            <person name="Daum C."/>
            <person name="Floudas D."/>
            <person name="Sun H."/>
            <person name="Yadav J.S."/>
            <person name="Pangilinan J."/>
            <person name="Larsson K.H."/>
            <person name="Matsuura K."/>
            <person name="Barry K."/>
            <person name="Labutti K."/>
            <person name="Kuo R."/>
            <person name="Ohm R.A."/>
            <person name="Bhattacharya S.S."/>
            <person name="Shirouzu T."/>
            <person name="Yoshinaga Y."/>
            <person name="Martin F.M."/>
            <person name="Grigoriev I.V."/>
            <person name="Hibbett D.S."/>
        </authorList>
    </citation>
    <scope>NUCLEOTIDE SEQUENCE [LARGE SCALE GENOMIC DNA]</scope>
    <source>
        <strain evidence="2">CBS 109695</strain>
    </source>
</reference>
<feature type="region of interest" description="Disordered" evidence="1">
    <location>
        <begin position="395"/>
        <end position="420"/>
    </location>
</feature>
<evidence type="ECO:0000256" key="1">
    <source>
        <dbReference type="SAM" id="MobiDB-lite"/>
    </source>
</evidence>
<name>A0A166DDW8_9AGAM</name>
<accession>A0A166DDW8</accession>
<dbReference type="EMBL" id="KV417615">
    <property type="protein sequence ID" value="KZP14605.1"/>
    <property type="molecule type" value="Genomic_DNA"/>
</dbReference>
<feature type="compositionally biased region" description="Basic and acidic residues" evidence="1">
    <location>
        <begin position="397"/>
        <end position="420"/>
    </location>
</feature>
<evidence type="ECO:0000313" key="2">
    <source>
        <dbReference type="EMBL" id="KZP14605.1"/>
    </source>
</evidence>